<keyword evidence="9" id="KW-1185">Reference proteome</keyword>
<feature type="domain" description="MBD" evidence="7">
    <location>
        <begin position="374"/>
        <end position="445"/>
    </location>
</feature>
<dbReference type="GO" id="GO:0005634">
    <property type="term" value="C:nucleus"/>
    <property type="evidence" value="ECO:0007669"/>
    <property type="project" value="UniProtKB-SubCell"/>
</dbReference>
<dbReference type="GO" id="GO:0003677">
    <property type="term" value="F:DNA binding"/>
    <property type="evidence" value="ECO:0007669"/>
    <property type="project" value="UniProtKB-KW"/>
</dbReference>
<evidence type="ECO:0000256" key="2">
    <source>
        <dbReference type="ARBA" id="ARBA00023015"/>
    </source>
</evidence>
<dbReference type="Proteomes" id="UP001237642">
    <property type="component" value="Unassembled WGS sequence"/>
</dbReference>
<comment type="subcellular location">
    <subcellularLocation>
        <location evidence="1">Nucleus</location>
    </subcellularLocation>
</comment>
<feature type="compositionally biased region" description="Basic residues" evidence="6">
    <location>
        <begin position="258"/>
        <end position="267"/>
    </location>
</feature>
<sequence length="1297" mass="141850">MAAAVTDRPLPPESIPTVDLHLLSQSELYTLSLCSSSAFNPHHQNDVVIPKIDRTVFNESAGSRKQTYSRLRLAPASSSYASICRRTPHLRIPKPTSIETDPERAENSKIVTMLKALFSKQSNRNGVTLASIEHTPYIPSLPSLPNLPSLPSLPSLPNQVIPVANSSGLMNVDAVNSSNSMSVGVGGVDMSNSMSLGVGKVVTSSTMSMSNLMSEGLKRKRGRPRKDKGVVPVIRDIFKYEKREDNLGNYMVDNMNGIKRKRGRGRPRKDGSMPMSMVMSTSTDTAMVVVPEDKNEEKENDKEVVVFENSVESDKENLNSKGVVVDLVALAELEDPFGPEIRRRTEGMSTDAELLGFLEGLGGRWGSRRRKRKVVDASLFGDYLPKGWSLSISLKRKEKQVWLFCRRYISPSGRQFISCKEISSYLLSISGLQGNEQLDSSHGACKMDSQNPEGVAVQENNTKDDSQLENRMISEVAGAKESTLEHMQDKVFSSSVGEIPHKDPFAEASIMADKDTIPETFDPNGNDKLDSGIDNSTPEASLRVEISSDKLSYDQQHEDYGKSDMIASKIVLDRVETSDKQSKDSPSSSYEVDDVADLADKHSFDSNSCLGPEATLTRNGIDGIPATSDKRNVVQCVSDALNTCSVEQGGFQICAPSMIDDQTSVPLASDVIGDSAVVKESIREVVGNLFYTGNMSSTSTANDLKLDSRKFATVESISGSNTNHDATNKLCLTAVGQDFTVEGTASFPSRNTHYSSIDNVRHGSLNSDLANSEQKLCSDISAVAPSGDEEIPFDNSVKSVSTFSATPHRNMVLNCGSNEHSSYAETRRDVVDALEDEREYGNFSISSLSQRNQATMEVEPRQRVSLSSLLSLSGNEKACSAENLVDLLPARHVDTSEFNEVGTSRNDEVIFSSGRTYNDVGARMTSNKERSLELSSLLSSGKGSLFGAEDNVTGVDSRSVEECRQQFSGSGLLTGSCFAEHPSNLYTVDQIYNRPVNELKFNNGQNLGNQDLALAFGDPHAGLFADTTDLEHVKYPTNCSAIPTRIEQNIDAQINVNRVNDNFVEEQGISSFSDLFSLSCNGKLWGSEPNFNHAYNRRWEVPEVNEVGTSKNKKYMVDFGGNNEQPGENVMPSGGMWRAGGNAFQSSMAGLSNPPAQSPTPFCTFDILSDKAEDGLYRLGDKYDRESCFAELGSGRTEPVEFSFLTAPNSTSFQGVPDKNSYGAGMEQPFGSSYWINKHDLVQNISSRSQVTSVCVWCRNEFLHEPVHPGNQAAIGSMLTLSAVRKLTEIRISYRRQ</sequence>
<reference evidence="8" key="2">
    <citation type="submission" date="2023-05" db="EMBL/GenBank/DDBJ databases">
        <authorList>
            <person name="Schelkunov M.I."/>
        </authorList>
    </citation>
    <scope>NUCLEOTIDE SEQUENCE</scope>
    <source>
        <strain evidence="8">Hsosn_3</strain>
        <tissue evidence="8">Leaf</tissue>
    </source>
</reference>
<dbReference type="InterPro" id="IPR037472">
    <property type="entry name" value="MBD8"/>
</dbReference>
<proteinExistence type="predicted"/>
<feature type="region of interest" description="Disordered" evidence="6">
    <location>
        <begin position="518"/>
        <end position="538"/>
    </location>
</feature>
<dbReference type="PANTHER" id="PTHR37701:SF17">
    <property type="entry name" value="METHYL BINDING DOMAIN117"/>
    <property type="match status" value="1"/>
</dbReference>
<reference evidence="8" key="1">
    <citation type="submission" date="2023-02" db="EMBL/GenBank/DDBJ databases">
        <title>Genome of toxic invasive species Heracleum sosnowskyi carries increased number of genes despite the absence of recent whole-genome duplications.</title>
        <authorList>
            <person name="Schelkunov M."/>
            <person name="Shtratnikova V."/>
            <person name="Makarenko M."/>
            <person name="Klepikova A."/>
            <person name="Omelchenko D."/>
            <person name="Novikova G."/>
            <person name="Obukhova E."/>
            <person name="Bogdanov V."/>
            <person name="Penin A."/>
            <person name="Logacheva M."/>
        </authorList>
    </citation>
    <scope>NUCLEOTIDE SEQUENCE</scope>
    <source>
        <strain evidence="8">Hsosn_3</strain>
        <tissue evidence="8">Leaf</tissue>
    </source>
</reference>
<accession>A0AAD8IUU8</accession>
<evidence type="ECO:0000256" key="3">
    <source>
        <dbReference type="ARBA" id="ARBA00023125"/>
    </source>
</evidence>
<dbReference type="InterPro" id="IPR016177">
    <property type="entry name" value="DNA-bd_dom_sf"/>
</dbReference>
<dbReference type="PROSITE" id="PS50982">
    <property type="entry name" value="MBD"/>
    <property type="match status" value="1"/>
</dbReference>
<comment type="caution">
    <text evidence="8">The sequence shown here is derived from an EMBL/GenBank/DDBJ whole genome shotgun (WGS) entry which is preliminary data.</text>
</comment>
<evidence type="ECO:0000256" key="1">
    <source>
        <dbReference type="ARBA" id="ARBA00004123"/>
    </source>
</evidence>
<name>A0AAD8IUU8_9APIA</name>
<evidence type="ECO:0000313" key="9">
    <source>
        <dbReference type="Proteomes" id="UP001237642"/>
    </source>
</evidence>
<evidence type="ECO:0000256" key="5">
    <source>
        <dbReference type="ARBA" id="ARBA00023242"/>
    </source>
</evidence>
<evidence type="ECO:0000256" key="4">
    <source>
        <dbReference type="ARBA" id="ARBA00023163"/>
    </source>
</evidence>
<evidence type="ECO:0000259" key="7">
    <source>
        <dbReference type="PROSITE" id="PS50982"/>
    </source>
</evidence>
<dbReference type="EMBL" id="JAUIZM010000003">
    <property type="protein sequence ID" value="KAK1391453.1"/>
    <property type="molecule type" value="Genomic_DNA"/>
</dbReference>
<keyword evidence="5" id="KW-0539">Nucleus</keyword>
<dbReference type="InterPro" id="IPR017956">
    <property type="entry name" value="AT_hook_DNA-bd_motif"/>
</dbReference>
<keyword evidence="2" id="KW-0805">Transcription regulation</keyword>
<dbReference type="SMART" id="SM00384">
    <property type="entry name" value="AT_hook"/>
    <property type="match status" value="2"/>
</dbReference>
<evidence type="ECO:0000256" key="6">
    <source>
        <dbReference type="SAM" id="MobiDB-lite"/>
    </source>
</evidence>
<protein>
    <submittedName>
        <fullName evidence="8">MBD domain-containing protein</fullName>
    </submittedName>
</protein>
<dbReference type="InterPro" id="IPR001739">
    <property type="entry name" value="Methyl_CpG_DNA-bd"/>
</dbReference>
<gene>
    <name evidence="8" type="ORF">POM88_010509</name>
</gene>
<evidence type="ECO:0000313" key="8">
    <source>
        <dbReference type="EMBL" id="KAK1391453.1"/>
    </source>
</evidence>
<keyword evidence="3" id="KW-0238">DNA-binding</keyword>
<dbReference type="PANTHER" id="PTHR37701">
    <property type="entry name" value="METHYL-CPG-BINDING DOMAIN-CONTAINING PROTEIN 8"/>
    <property type="match status" value="1"/>
</dbReference>
<dbReference type="SUPFAM" id="SSF54171">
    <property type="entry name" value="DNA-binding domain"/>
    <property type="match status" value="1"/>
</dbReference>
<feature type="region of interest" description="Disordered" evidence="6">
    <location>
        <begin position="257"/>
        <end position="277"/>
    </location>
</feature>
<organism evidence="8 9">
    <name type="scientific">Heracleum sosnowskyi</name>
    <dbReference type="NCBI Taxonomy" id="360622"/>
    <lineage>
        <taxon>Eukaryota</taxon>
        <taxon>Viridiplantae</taxon>
        <taxon>Streptophyta</taxon>
        <taxon>Embryophyta</taxon>
        <taxon>Tracheophyta</taxon>
        <taxon>Spermatophyta</taxon>
        <taxon>Magnoliopsida</taxon>
        <taxon>eudicotyledons</taxon>
        <taxon>Gunneridae</taxon>
        <taxon>Pentapetalae</taxon>
        <taxon>asterids</taxon>
        <taxon>campanulids</taxon>
        <taxon>Apiales</taxon>
        <taxon>Apiaceae</taxon>
        <taxon>Apioideae</taxon>
        <taxon>apioid superclade</taxon>
        <taxon>Tordylieae</taxon>
        <taxon>Tordyliinae</taxon>
        <taxon>Heracleum</taxon>
    </lineage>
</organism>
<keyword evidence="4" id="KW-0804">Transcription</keyword>